<dbReference type="AlphaFoldDB" id="A0A081IA66"/>
<gene>
    <name evidence="3" type="ORF">YYE_04403</name>
</gene>
<keyword evidence="2" id="KW-0812">Transmembrane</keyword>
<keyword evidence="2" id="KW-1133">Transmembrane helix</keyword>
<evidence type="ECO:0000256" key="1">
    <source>
        <dbReference type="SAM" id="MobiDB-lite"/>
    </source>
</evidence>
<evidence type="ECO:0000313" key="4">
    <source>
        <dbReference type="Proteomes" id="UP000030681"/>
    </source>
</evidence>
<keyword evidence="2" id="KW-0472">Membrane</keyword>
<sequence>MNKYKQMCKLLLEGDNYFKDENVDTEEIKKNEKIKGYCSSNGCKTNEAHINALIAYIIMTFKESIKRAQKYNDYDEYLLMWVSDKLLKIHKKGKGKKIEKGYMDAFTLKQAYEDYLVNHKQKLDYWDILNMQPGLKEANLWYMSGFYKLLNIICKMITDYNNGAKSNKVLKYSADCSFQYKTLYKNISECKSYLDLLNKLKGIYDDFSSAIKKNSSNINLATKLKKLTPEDGEEMEAVRRFISYDFSNSKCKLTKKKKKKASPAADSPPPQSAQDYGSSKTPQTGGSSSGNGNPGDGSSDPASSTPGGSFDLGSSILKFLLNGMEKLNKASQFIQTNQQKVKEVADKIGGAYNNTVDNLKSAYDKSSSYLSEFINNLTNQLNQDDPPKSGSNQPGSGSPSAGGNSNNQLQSPSAINPTDPPTSTKDPISTTPTTTSIDPASQKQSSLQTQSTTPQNPQVKQTNHQKIGQFVKSLSSDLILKKPWNIFPTTLNGSGDCKPEIKFMNVTLVCCTSEQCSLTGISVTIVLIPIILLIAYKYLSFGSSKKSEKKNMKRVINFHDGNRKTKLIISSNDRRKHLKSVINSVDAYGSTFKSTYNE</sequence>
<feature type="compositionally biased region" description="Low complexity" evidence="1">
    <location>
        <begin position="421"/>
        <end position="458"/>
    </location>
</feature>
<organism evidence="3 4">
    <name type="scientific">Plasmodium vinckei vinckei</name>
    <dbReference type="NCBI Taxonomy" id="54757"/>
    <lineage>
        <taxon>Eukaryota</taxon>
        <taxon>Sar</taxon>
        <taxon>Alveolata</taxon>
        <taxon>Apicomplexa</taxon>
        <taxon>Aconoidasida</taxon>
        <taxon>Haemosporida</taxon>
        <taxon>Plasmodiidae</taxon>
        <taxon>Plasmodium</taxon>
        <taxon>Plasmodium (Vinckeia)</taxon>
    </lineage>
</organism>
<dbReference type="Pfam" id="PF06022">
    <property type="entry name" value="Cir_Bir_Yir"/>
    <property type="match status" value="1"/>
</dbReference>
<feature type="region of interest" description="Disordered" evidence="1">
    <location>
        <begin position="255"/>
        <end position="309"/>
    </location>
</feature>
<feature type="compositionally biased region" description="Low complexity" evidence="1">
    <location>
        <begin position="388"/>
        <end position="407"/>
    </location>
</feature>
<dbReference type="Proteomes" id="UP000030681">
    <property type="component" value="Unassembled WGS sequence"/>
</dbReference>
<protein>
    <recommendedName>
        <fullName evidence="5">PIR protein CIR protein</fullName>
    </recommendedName>
</protein>
<dbReference type="InterPro" id="IPR006477">
    <property type="entry name" value="Yir_bir_cir"/>
</dbReference>
<evidence type="ECO:0000313" key="3">
    <source>
        <dbReference type="EMBL" id="KEG00574.1"/>
    </source>
</evidence>
<feature type="region of interest" description="Disordered" evidence="1">
    <location>
        <begin position="379"/>
        <end position="464"/>
    </location>
</feature>
<evidence type="ECO:0008006" key="5">
    <source>
        <dbReference type="Google" id="ProtNLM"/>
    </source>
</evidence>
<accession>A0A081IA66</accession>
<reference evidence="3 4" key="1">
    <citation type="submission" date="2013-02" db="EMBL/GenBank/DDBJ databases">
        <title>The Genome Sequence of Plasmodium vinckei vinckei.</title>
        <authorList>
            <consortium name="The Broad Institute Genome Sequencing Platform"/>
            <consortium name="The Broad Institute Genome Sequencing Center for Infectious Disease"/>
            <person name="Neafsey D."/>
            <person name="Cheeseman I."/>
            <person name="Volkman S."/>
            <person name="Adams J."/>
            <person name="Walker B."/>
            <person name="Young S.K."/>
            <person name="Zeng Q."/>
            <person name="Gargeya S."/>
            <person name="Fitzgerald M."/>
            <person name="Haas B."/>
            <person name="Abouelleil A."/>
            <person name="Alvarado L."/>
            <person name="Arachchi H.M."/>
            <person name="Berlin A.M."/>
            <person name="Chapman S.B."/>
            <person name="Dewar J."/>
            <person name="Goldberg J."/>
            <person name="Griggs A."/>
            <person name="Gujja S."/>
            <person name="Hansen M."/>
            <person name="Howarth C."/>
            <person name="Imamovic A."/>
            <person name="Larimer J."/>
            <person name="McCowan C."/>
            <person name="Murphy C."/>
            <person name="Neiman D."/>
            <person name="Pearson M."/>
            <person name="Priest M."/>
            <person name="Roberts A."/>
            <person name="Saif S."/>
            <person name="Shea T."/>
            <person name="Sisk P."/>
            <person name="Sykes S."/>
            <person name="Wortman J."/>
            <person name="Nusbaum C."/>
            <person name="Birren B."/>
        </authorList>
    </citation>
    <scope>NUCLEOTIDE SEQUENCE [LARGE SCALE GENOMIC DNA]</scope>
    <source>
        <strain evidence="4">vinckei</strain>
    </source>
</reference>
<dbReference type="EMBL" id="KL446955">
    <property type="protein sequence ID" value="KEG00574.1"/>
    <property type="molecule type" value="Genomic_DNA"/>
</dbReference>
<proteinExistence type="predicted"/>
<evidence type="ECO:0000256" key="2">
    <source>
        <dbReference type="SAM" id="Phobius"/>
    </source>
</evidence>
<name>A0A081IA66_PLAVN</name>
<feature type="compositionally biased region" description="Polar residues" evidence="1">
    <location>
        <begin position="274"/>
        <end position="284"/>
    </location>
</feature>
<feature type="transmembrane region" description="Helical" evidence="2">
    <location>
        <begin position="518"/>
        <end position="539"/>
    </location>
</feature>